<evidence type="ECO:0000313" key="2">
    <source>
        <dbReference type="EMBL" id="AOZ11212.1"/>
    </source>
</evidence>
<evidence type="ECO:0000256" key="1">
    <source>
        <dbReference type="SAM" id="Phobius"/>
    </source>
</evidence>
<feature type="transmembrane region" description="Helical" evidence="1">
    <location>
        <begin position="81"/>
        <end position="103"/>
    </location>
</feature>
<organism evidence="2 3">
    <name type="scientific">Cupriavidus malaysiensis</name>
    <dbReference type="NCBI Taxonomy" id="367825"/>
    <lineage>
        <taxon>Bacteria</taxon>
        <taxon>Pseudomonadati</taxon>
        <taxon>Pseudomonadota</taxon>
        <taxon>Betaproteobacteria</taxon>
        <taxon>Burkholderiales</taxon>
        <taxon>Burkholderiaceae</taxon>
        <taxon>Cupriavidus</taxon>
    </lineage>
</organism>
<keyword evidence="1" id="KW-0472">Membrane</keyword>
<accession>A0A1D9IGH5</accession>
<dbReference type="EMBL" id="CP017756">
    <property type="protein sequence ID" value="AOZ11212.1"/>
    <property type="molecule type" value="Genomic_DNA"/>
</dbReference>
<keyword evidence="2" id="KW-0614">Plasmid</keyword>
<keyword evidence="1" id="KW-0812">Transmembrane</keyword>
<evidence type="ECO:0000313" key="3">
    <source>
        <dbReference type="Proteomes" id="UP000177515"/>
    </source>
</evidence>
<feature type="transmembrane region" description="Helical" evidence="1">
    <location>
        <begin position="123"/>
        <end position="146"/>
    </location>
</feature>
<geneLocation type="plasmid" evidence="2 3">
    <name>unnamed1</name>
</geneLocation>
<name>A0A1D9IGH5_9BURK</name>
<keyword evidence="3" id="KW-1185">Reference proteome</keyword>
<protein>
    <submittedName>
        <fullName evidence="2">Uncharacterized protein</fullName>
    </submittedName>
</protein>
<feature type="transmembrane region" description="Helical" evidence="1">
    <location>
        <begin position="56"/>
        <end position="74"/>
    </location>
</feature>
<gene>
    <name evidence="2" type="ORF">BKK80_35250</name>
</gene>
<sequence>MQKMTLGDKVAFASEALLLLFKELSFGQCLVLQLIVSGVVWTAIQGGVMLAGALPSWALALGAAGFATMLFVTFRMGHARYGLIAVGMCVAMMLSAGSASVLVPDADTHALGRLPSLNDLVQMNAWLAAAGGFIGGIAATGAYVTWSRSRRALANHQKDDT</sequence>
<proteinExistence type="predicted"/>
<dbReference type="RefSeq" id="WP_071073875.1">
    <property type="nucleotide sequence ID" value="NZ_CP017756.1"/>
</dbReference>
<feature type="transmembrane region" description="Helical" evidence="1">
    <location>
        <begin position="24"/>
        <end position="44"/>
    </location>
</feature>
<keyword evidence="1" id="KW-1133">Transmembrane helix</keyword>
<dbReference type="Proteomes" id="UP000177515">
    <property type="component" value="Plasmid unnamed1"/>
</dbReference>
<reference evidence="2 3" key="1">
    <citation type="submission" date="2016-10" db="EMBL/GenBank/DDBJ databases">
        <title>Complete genome sequences of three Cupriavidus strains isolated from various Malaysian environments.</title>
        <authorList>
            <person name="Abdullah A.A.-A."/>
            <person name="Shafie N.A.H."/>
            <person name="Lau N.S."/>
        </authorList>
    </citation>
    <scope>NUCLEOTIDE SEQUENCE [LARGE SCALE GENOMIC DNA]</scope>
    <source>
        <strain evidence="2 3">USMAA1020</strain>
        <plasmid evidence="2 3">unnamed1</plasmid>
    </source>
</reference>